<proteinExistence type="predicted"/>
<dbReference type="PANTHER" id="PTHR33710:SF77">
    <property type="entry name" value="DNASE I-LIKE SUPERFAMILY PROTEIN"/>
    <property type="match status" value="1"/>
</dbReference>
<dbReference type="CDD" id="cd01650">
    <property type="entry name" value="RT_nLTR_like"/>
    <property type="match status" value="1"/>
</dbReference>
<reference evidence="2" key="1">
    <citation type="submission" date="2018-02" db="EMBL/GenBank/DDBJ databases">
        <authorList>
            <person name="Cohen D.B."/>
            <person name="Kent A.D."/>
        </authorList>
    </citation>
    <scope>NUCLEOTIDE SEQUENCE</scope>
</reference>
<dbReference type="PANTHER" id="PTHR33710">
    <property type="entry name" value="BNAC02G09200D PROTEIN"/>
    <property type="match status" value="1"/>
</dbReference>
<gene>
    <name evidence="2" type="ORF">FSB_LOCUS44989</name>
</gene>
<protein>
    <recommendedName>
        <fullName evidence="1">Reverse transcriptase domain-containing protein</fullName>
    </recommendedName>
</protein>
<dbReference type="SUPFAM" id="SSF56219">
    <property type="entry name" value="DNase I-like"/>
    <property type="match status" value="1"/>
</dbReference>
<dbReference type="InterPro" id="IPR000477">
    <property type="entry name" value="RT_dom"/>
</dbReference>
<evidence type="ECO:0000259" key="1">
    <source>
        <dbReference type="Pfam" id="PF00078"/>
    </source>
</evidence>
<dbReference type="InterPro" id="IPR036691">
    <property type="entry name" value="Endo/exonu/phosph_ase_sf"/>
</dbReference>
<accession>A0A2N9HSQ4</accession>
<dbReference type="Gene3D" id="3.60.10.10">
    <property type="entry name" value="Endonuclease/exonuclease/phosphatase"/>
    <property type="match status" value="1"/>
</dbReference>
<evidence type="ECO:0000313" key="2">
    <source>
        <dbReference type="EMBL" id="SPD17107.1"/>
    </source>
</evidence>
<sequence>MGEIPRAFAQAFKFSDVVEDDEGFDEEIEDILEGMASVKLSKETKMLIRSKWATALIVKVFGKSLGYHYLHSRILNLWKPTGRPWEPNFKPSLACCSSVVVWARFPKLPIEYYEFSVLKKIGLSIGPVFRIDTHTAFEAKGRYARICVQVNVDVPLVKLVFIGGFVQLVVYEGLNLLCFVYGRLGHRKTNCPYSVRAPVPEPCPDVPSGVNGGEDSALAWSFIFPLTPESRANLSLPLTDPAWVEWSNPWWKFLTDVELVVESKILSWRMLPGTSKEPILCKLDPSEEISERRMLVEKPIAVSCMGNVTLKKLIQVFQPNFQFNIAICQRGVEDGHFRACGVSDIGEESLSDADEGDGMEFIEADEMTVADLVNHHSPVVLIITETRVGGDRVKEITSRLPFDGVIIADTIGFAEGIWLIWNSDRVDVAQLACTEQEIRRTIKVRSSNLSWLISSVYASLRVAERKVLWSNLVHTASLHHLPWLLLGDFNEVLCIDDKFRGHPVNFRRAFNFKSCLDTCGMIDLGFHGPRFTWSNLRELSGLIQERLDRCFANFSWRTLFPEASVHHLTRTHSDHCPVLLCLDKSPSLMLPRPFRFQPVWMSHPSFSEVVNGSWLGTNPLKTKISVFTELAKVWNKKVFGNLVHKKARLEARLRVVVRRKHNRIVSLKDNLGNWVHCEADIAKLVRDGFLKLFTFEAISVSRSIWSFSGWHVGLSEVEKSHLASVVTFLKVKEALWSLKPFKAPGPDSLHAGFFQRYWGSVGDAVFKEVSHIFDSGCMLEFLNQTLMTLIPKCPGADCLGNFRPISLCNTLYKVVTKIIVKRLRVALPKLISSLQTAFVPGRKGIDNMILVQELVHTMGTKKGKEGYMAIKIDLEKTYDRLEWHFIRDILFCSIFQTEPLFLKMKLIFKRNL</sequence>
<dbReference type="AlphaFoldDB" id="A0A2N9HSQ4"/>
<name>A0A2N9HSQ4_FAGSY</name>
<organism evidence="2">
    <name type="scientific">Fagus sylvatica</name>
    <name type="common">Beechnut</name>
    <dbReference type="NCBI Taxonomy" id="28930"/>
    <lineage>
        <taxon>Eukaryota</taxon>
        <taxon>Viridiplantae</taxon>
        <taxon>Streptophyta</taxon>
        <taxon>Embryophyta</taxon>
        <taxon>Tracheophyta</taxon>
        <taxon>Spermatophyta</taxon>
        <taxon>Magnoliopsida</taxon>
        <taxon>eudicotyledons</taxon>
        <taxon>Gunneridae</taxon>
        <taxon>Pentapetalae</taxon>
        <taxon>rosids</taxon>
        <taxon>fabids</taxon>
        <taxon>Fagales</taxon>
        <taxon>Fagaceae</taxon>
        <taxon>Fagus</taxon>
    </lineage>
</organism>
<dbReference type="EMBL" id="OIVN01004396">
    <property type="protein sequence ID" value="SPD17107.1"/>
    <property type="molecule type" value="Genomic_DNA"/>
</dbReference>
<feature type="domain" description="Reverse transcriptase" evidence="1">
    <location>
        <begin position="792"/>
        <end position="893"/>
    </location>
</feature>
<dbReference type="Pfam" id="PF00078">
    <property type="entry name" value="RVT_1"/>
    <property type="match status" value="1"/>
</dbReference>
<dbReference type="SUPFAM" id="SSF56672">
    <property type="entry name" value="DNA/RNA polymerases"/>
    <property type="match status" value="1"/>
</dbReference>
<dbReference type="InterPro" id="IPR043502">
    <property type="entry name" value="DNA/RNA_pol_sf"/>
</dbReference>